<dbReference type="GO" id="GO:0016747">
    <property type="term" value="F:acyltransferase activity, transferring groups other than amino-acyl groups"/>
    <property type="evidence" value="ECO:0007669"/>
    <property type="project" value="InterPro"/>
</dbReference>
<name>A0A1M6MLH8_9FIRM</name>
<accession>A0A1M6MLH8</accession>
<dbReference type="RefSeq" id="WP_073050904.1">
    <property type="nucleotide sequence ID" value="NZ_FQZL01000044.1"/>
</dbReference>
<dbReference type="NCBIfam" id="NF040747">
    <property type="entry name" value="reduct_C_alpha"/>
    <property type="match status" value="1"/>
</dbReference>
<dbReference type="InterPro" id="IPR012116">
    <property type="entry name" value="Gly_reductase_pC_asu"/>
</dbReference>
<dbReference type="Gene3D" id="3.40.718.10">
    <property type="entry name" value="Isopropylmalate Dehydrogenase"/>
    <property type="match status" value="1"/>
</dbReference>
<gene>
    <name evidence="2" type="ORF">SAMN02745751_03519</name>
</gene>
<evidence type="ECO:0000313" key="2">
    <source>
        <dbReference type="EMBL" id="SHJ84309.1"/>
    </source>
</evidence>
<dbReference type="InterPro" id="IPR003664">
    <property type="entry name" value="FA_synthesis"/>
</dbReference>
<proteinExistence type="predicted"/>
<dbReference type="AlphaFoldDB" id="A0A1M6MLH8"/>
<feature type="active site" evidence="1">
    <location>
        <position position="361"/>
    </location>
</feature>
<organism evidence="2 3">
    <name type="scientific">Dethiosulfatibacter aminovorans DSM 17477</name>
    <dbReference type="NCBI Taxonomy" id="1121476"/>
    <lineage>
        <taxon>Bacteria</taxon>
        <taxon>Bacillati</taxon>
        <taxon>Bacillota</taxon>
        <taxon>Tissierellia</taxon>
        <taxon>Dethiosulfatibacter</taxon>
    </lineage>
</organism>
<dbReference type="Pfam" id="PF02504">
    <property type="entry name" value="FA_synthesis"/>
    <property type="match status" value="1"/>
</dbReference>
<dbReference type="Proteomes" id="UP000184052">
    <property type="component" value="Unassembled WGS sequence"/>
</dbReference>
<dbReference type="GO" id="GO:0006633">
    <property type="term" value="P:fatty acid biosynthetic process"/>
    <property type="evidence" value="ECO:0007669"/>
    <property type="project" value="InterPro"/>
</dbReference>
<keyword evidence="3" id="KW-1185">Reference proteome</keyword>
<dbReference type="SUPFAM" id="SSF53659">
    <property type="entry name" value="Isocitrate/Isopropylmalate dehydrogenase-like"/>
    <property type="match status" value="1"/>
</dbReference>
<dbReference type="STRING" id="1121476.SAMN02745751_03519"/>
<dbReference type="EMBL" id="FQZL01000044">
    <property type="protein sequence ID" value="SHJ84309.1"/>
    <property type="molecule type" value="Genomic_DNA"/>
</dbReference>
<evidence type="ECO:0000256" key="1">
    <source>
        <dbReference type="PIRSR" id="PIRSR036593-50"/>
    </source>
</evidence>
<evidence type="ECO:0000313" key="3">
    <source>
        <dbReference type="Proteomes" id="UP000184052"/>
    </source>
</evidence>
<dbReference type="PIRSF" id="PIRSF036593">
    <property type="entry name" value="GrdD"/>
    <property type="match status" value="1"/>
</dbReference>
<sequence length="387" mass="41621">MEEKKIKQLIGKTMLEIAEAIETGSFGQKARVGITILGSEHGSENLIKGAELAARSNPDMEVILIGPKNDSGLETVEIESEEEMHTKMEELLDTKYIDSCVTMHYNFPIGVSTVGKVFTPGMGKEMYLATTTGTSSVHRSEAMVKNALHGIITAKSMGIENPTVGILNLDGARQVERALKDFDSRGYAIDFAESMRSDGGSVMRGNDLLCGTADVMVTDTLTGNIMMKVFSSFTTGGSYEASGFGYGPGIGEDYERTILILSRASGVPVVANAISYAKDLAKGRLSEKCSTEFADAKKAGLDEILESLKETKKTETAAEEVKMPEKETVTGQISGIDIMDLEDAVTALWKENIYAESGMGCTGPIVRVSEARIEMARAALVKAEYLA</sequence>
<protein>
    <submittedName>
        <fullName evidence="2">Fatty acid synthesis protein</fullName>
    </submittedName>
</protein>
<dbReference type="OrthoDB" id="9769886at2"/>
<reference evidence="2 3" key="1">
    <citation type="submission" date="2016-11" db="EMBL/GenBank/DDBJ databases">
        <authorList>
            <person name="Jaros S."/>
            <person name="Januszkiewicz K."/>
            <person name="Wedrychowicz H."/>
        </authorList>
    </citation>
    <scope>NUCLEOTIDE SEQUENCE [LARGE SCALE GENOMIC DNA]</scope>
    <source>
        <strain evidence="2 3">DSM 17477</strain>
    </source>
</reference>